<protein>
    <submittedName>
        <fullName evidence="10">Cellulase (Glycosyl hydrolase family 5)</fullName>
    </submittedName>
</protein>
<dbReference type="PANTHER" id="PTHR31297:SF41">
    <property type="entry name" value="ENDOGLUCANASE, PUTATIVE (AFU_ORTHOLOGUE AFUA_5G01830)-RELATED"/>
    <property type="match status" value="1"/>
</dbReference>
<evidence type="ECO:0000256" key="6">
    <source>
        <dbReference type="ARBA" id="ARBA00023326"/>
    </source>
</evidence>
<evidence type="ECO:0000256" key="7">
    <source>
        <dbReference type="RuleBase" id="RU361153"/>
    </source>
</evidence>
<keyword evidence="2 7" id="KW-0378">Hydrolase</keyword>
<evidence type="ECO:0000259" key="9">
    <source>
        <dbReference type="Pfam" id="PF00150"/>
    </source>
</evidence>
<keyword evidence="4" id="KW-0119">Carbohydrate metabolism</keyword>
<dbReference type="GO" id="GO:0030245">
    <property type="term" value="P:cellulose catabolic process"/>
    <property type="evidence" value="ECO:0007669"/>
    <property type="project" value="UniProtKB-KW"/>
</dbReference>
<keyword evidence="11" id="KW-1185">Reference proteome</keyword>
<organism evidence="10 11">
    <name type="scientific">Nonlabens xylanidelens</name>
    <dbReference type="NCBI Taxonomy" id="191564"/>
    <lineage>
        <taxon>Bacteria</taxon>
        <taxon>Pseudomonadati</taxon>
        <taxon>Bacteroidota</taxon>
        <taxon>Flavobacteriia</taxon>
        <taxon>Flavobacteriales</taxon>
        <taxon>Flavobacteriaceae</taxon>
        <taxon>Nonlabens</taxon>
    </lineage>
</organism>
<dbReference type="OrthoDB" id="9774262at2"/>
<evidence type="ECO:0000256" key="3">
    <source>
        <dbReference type="ARBA" id="ARBA00023001"/>
    </source>
</evidence>
<keyword evidence="6" id="KW-0624">Polysaccharide degradation</keyword>
<evidence type="ECO:0000313" key="10">
    <source>
        <dbReference type="EMBL" id="PPK95035.1"/>
    </source>
</evidence>
<dbReference type="GO" id="GO:0008422">
    <property type="term" value="F:beta-glucosidase activity"/>
    <property type="evidence" value="ECO:0007669"/>
    <property type="project" value="TreeGrafter"/>
</dbReference>
<dbReference type="GO" id="GO:0005576">
    <property type="term" value="C:extracellular region"/>
    <property type="evidence" value="ECO:0007669"/>
    <property type="project" value="TreeGrafter"/>
</dbReference>
<evidence type="ECO:0000256" key="4">
    <source>
        <dbReference type="ARBA" id="ARBA00023277"/>
    </source>
</evidence>
<evidence type="ECO:0000313" key="11">
    <source>
        <dbReference type="Proteomes" id="UP000239002"/>
    </source>
</evidence>
<evidence type="ECO:0000256" key="8">
    <source>
        <dbReference type="SAM" id="Phobius"/>
    </source>
</evidence>
<proteinExistence type="inferred from homology"/>
<evidence type="ECO:0000256" key="1">
    <source>
        <dbReference type="ARBA" id="ARBA00005641"/>
    </source>
</evidence>
<dbReference type="EMBL" id="PTJE01000003">
    <property type="protein sequence ID" value="PPK95035.1"/>
    <property type="molecule type" value="Genomic_DNA"/>
</dbReference>
<evidence type="ECO:0000256" key="5">
    <source>
        <dbReference type="ARBA" id="ARBA00023295"/>
    </source>
</evidence>
<keyword evidence="8" id="KW-0812">Transmembrane</keyword>
<dbReference type="SUPFAM" id="SSF51445">
    <property type="entry name" value="(Trans)glycosidases"/>
    <property type="match status" value="1"/>
</dbReference>
<keyword evidence="8" id="KW-1133">Transmembrane helix</keyword>
<dbReference type="Gene3D" id="3.20.20.80">
    <property type="entry name" value="Glycosidases"/>
    <property type="match status" value="1"/>
</dbReference>
<dbReference type="InterPro" id="IPR001547">
    <property type="entry name" value="Glyco_hydro_5"/>
</dbReference>
<sequence>MKKNKILYRIFIIAVFIFLNAGVIYGISQVIAYLNTGADSSKMLHLDVARTDYYLPDVTWVSIDNPGRPMEAANQQKIEQDYLDAWYVKNLALENNNIDGIYDHYTETARKKVNALIEYNAAQNISIQSTTLSHHITLNFYSADGTVAVLTDRQVTGVEKIYKDHVFVTQREFNEDYRIILLLEDGFWRVRHFEKLAVHQNTTIAQIAPVGIEQMQGLNYYPEKHPWDTFNDSIKEETLIADFKIIKDLNLNTIRIFIGYEDFGKAEIDDLKLNRLNTLLDQAQKADLKVMITLFDFYGDYDMNNWTLTNKHLKGIVSSVKDHPAVLSWDIKNEPDLDFKNRGKDRVLSWLSQTIKALKQLDSLHPVTIGWSSHKAALNLKDDVDFISYHYYQDLEELSNAHNALKKSTLKPIVLQEIGLPSYDGFWTLNGNDKEDQALFYKQLLETQKRDSINYLFWTLYDFDNIPQDVAGSLPWRKNKQAYFGIMDSTGIKPAYNVIKNRSSRLP</sequence>
<evidence type="ECO:0000256" key="2">
    <source>
        <dbReference type="ARBA" id="ARBA00022801"/>
    </source>
</evidence>
<dbReference type="Proteomes" id="UP000239002">
    <property type="component" value="Unassembled WGS sequence"/>
</dbReference>
<dbReference type="RefSeq" id="WP_104515469.1">
    <property type="nucleotide sequence ID" value="NZ_MQVW01000024.1"/>
</dbReference>
<dbReference type="Pfam" id="PF00150">
    <property type="entry name" value="Cellulase"/>
    <property type="match status" value="1"/>
</dbReference>
<dbReference type="PANTHER" id="PTHR31297">
    <property type="entry name" value="GLUCAN ENDO-1,6-BETA-GLUCOSIDASE B"/>
    <property type="match status" value="1"/>
</dbReference>
<dbReference type="InterPro" id="IPR017853">
    <property type="entry name" value="GH"/>
</dbReference>
<feature type="domain" description="Glycoside hydrolase family 5" evidence="9">
    <location>
        <begin position="236"/>
        <end position="462"/>
    </location>
</feature>
<keyword evidence="3" id="KW-0136">Cellulose degradation</keyword>
<dbReference type="AlphaFoldDB" id="A0A2S6ILI1"/>
<comment type="similarity">
    <text evidence="1 7">Belongs to the glycosyl hydrolase 5 (cellulase A) family.</text>
</comment>
<dbReference type="InterPro" id="IPR050386">
    <property type="entry name" value="Glycosyl_hydrolase_5"/>
</dbReference>
<feature type="transmembrane region" description="Helical" evidence="8">
    <location>
        <begin position="7"/>
        <end position="27"/>
    </location>
</feature>
<keyword evidence="8" id="KW-0472">Membrane</keyword>
<dbReference type="GO" id="GO:0009986">
    <property type="term" value="C:cell surface"/>
    <property type="evidence" value="ECO:0007669"/>
    <property type="project" value="TreeGrafter"/>
</dbReference>
<accession>A0A2S6ILI1</accession>
<gene>
    <name evidence="10" type="ORF">LY01_01788</name>
</gene>
<keyword evidence="5 7" id="KW-0326">Glycosidase</keyword>
<reference evidence="10 11" key="1">
    <citation type="submission" date="2018-02" db="EMBL/GenBank/DDBJ databases">
        <title>Genomic Encyclopedia of Archaeal and Bacterial Type Strains, Phase II (KMG-II): from individual species to whole genera.</title>
        <authorList>
            <person name="Goeker M."/>
        </authorList>
    </citation>
    <scope>NUCLEOTIDE SEQUENCE [LARGE SCALE GENOMIC DNA]</scope>
    <source>
        <strain evidence="10 11">DSM 16809</strain>
    </source>
</reference>
<comment type="caution">
    <text evidence="10">The sequence shown here is derived from an EMBL/GenBank/DDBJ whole genome shotgun (WGS) entry which is preliminary data.</text>
</comment>
<name>A0A2S6ILI1_9FLAO</name>